<proteinExistence type="predicted"/>
<dbReference type="Proteomes" id="UP001215151">
    <property type="component" value="Unassembled WGS sequence"/>
</dbReference>
<dbReference type="InterPro" id="IPR035992">
    <property type="entry name" value="Ricin_B-like_lectins"/>
</dbReference>
<feature type="domain" description="Agglutinin C-terminal" evidence="2">
    <location>
        <begin position="184"/>
        <end position="279"/>
    </location>
</feature>
<dbReference type="EMBL" id="JAPEVG010000159">
    <property type="protein sequence ID" value="KAJ8475457.1"/>
    <property type="molecule type" value="Genomic_DNA"/>
</dbReference>
<organism evidence="3 4">
    <name type="scientific">Trametes cubensis</name>
    <dbReference type="NCBI Taxonomy" id="1111947"/>
    <lineage>
        <taxon>Eukaryota</taxon>
        <taxon>Fungi</taxon>
        <taxon>Dikarya</taxon>
        <taxon>Basidiomycota</taxon>
        <taxon>Agaricomycotina</taxon>
        <taxon>Agaricomycetes</taxon>
        <taxon>Polyporales</taxon>
        <taxon>Polyporaceae</taxon>
        <taxon>Trametes</taxon>
    </lineage>
</organism>
<evidence type="ECO:0000313" key="3">
    <source>
        <dbReference type="EMBL" id="KAJ8475457.1"/>
    </source>
</evidence>
<dbReference type="InterPro" id="IPR040600">
    <property type="entry name" value="Agglutinin_C"/>
</dbReference>
<dbReference type="InterPro" id="IPR038765">
    <property type="entry name" value="Papain-like_cys_pep_sf"/>
</dbReference>
<dbReference type="CDD" id="cd23416">
    <property type="entry name" value="beta-trefoil_Ricin_MOA-like"/>
    <property type="match status" value="1"/>
</dbReference>
<evidence type="ECO:0000259" key="2">
    <source>
        <dbReference type="Pfam" id="PF18021"/>
    </source>
</evidence>
<evidence type="ECO:0000259" key="1">
    <source>
        <dbReference type="Pfam" id="PF14200"/>
    </source>
</evidence>
<feature type="domain" description="Ricin B lectin" evidence="1">
    <location>
        <begin position="46"/>
        <end position="134"/>
    </location>
</feature>
<protein>
    <recommendedName>
        <fullName evidence="5">Agglutinin</fullName>
    </recommendedName>
</protein>
<dbReference type="Pfam" id="PF18021">
    <property type="entry name" value="Agglutinin_C"/>
    <property type="match status" value="1"/>
</dbReference>
<gene>
    <name evidence="3" type="ORF">ONZ51_g6551</name>
</gene>
<evidence type="ECO:0000313" key="4">
    <source>
        <dbReference type="Proteomes" id="UP001215151"/>
    </source>
</evidence>
<dbReference type="Gene3D" id="2.80.10.50">
    <property type="match status" value="1"/>
</dbReference>
<name>A0AAD7TRZ3_9APHY</name>
<dbReference type="AlphaFoldDB" id="A0AAD7TRZ3"/>
<dbReference type="SUPFAM" id="SSF50370">
    <property type="entry name" value="Ricin B-like lectins"/>
    <property type="match status" value="1"/>
</dbReference>
<sequence>MTFNKDGIYYIEHAHVPVRIALASHSSNDDTPVIAWTISDDFLDHMWLIKSVPNEVDTYTIRNTVAGTFMDSGGRTANGAQIVGYHQTNSDNQKWIIKKETSGTGFWKIQNKTTKNFIDLLDGGSADGTKIVGWSGSWDDGTSQGHQHWTFTPQSLRGSEIHTFLLRNPYLRQDFKSYQADGMYLILSRARLQAIWRDSGLSSRKWRSEIFDCDDFAFVYKAQAAKWGDDTFKADGFAILCGVMFGTKPVTNEGHAYNWMIKPEDHTSIVFFEPQNNTFMDNPGYNAYFGVF</sequence>
<evidence type="ECO:0008006" key="5">
    <source>
        <dbReference type="Google" id="ProtNLM"/>
    </source>
</evidence>
<comment type="caution">
    <text evidence="3">The sequence shown here is derived from an EMBL/GenBank/DDBJ whole genome shotgun (WGS) entry which is preliminary data.</text>
</comment>
<keyword evidence="4" id="KW-1185">Reference proteome</keyword>
<reference evidence="3" key="1">
    <citation type="submission" date="2022-11" db="EMBL/GenBank/DDBJ databases">
        <title>Genome Sequence of Cubamyces cubensis.</title>
        <authorList>
            <person name="Buettner E."/>
        </authorList>
    </citation>
    <scope>NUCLEOTIDE SEQUENCE</scope>
    <source>
        <strain evidence="3">MPL-01</strain>
    </source>
</reference>
<dbReference type="Gene3D" id="3.30.460.70">
    <property type="match status" value="1"/>
</dbReference>
<dbReference type="CDD" id="cd00161">
    <property type="entry name" value="beta-trefoil_Ricin-like"/>
    <property type="match status" value="1"/>
</dbReference>
<accession>A0AAD7TRZ3</accession>
<dbReference type="InterPro" id="IPR000772">
    <property type="entry name" value="Ricin_B_lectin"/>
</dbReference>
<dbReference type="Pfam" id="PF14200">
    <property type="entry name" value="RicinB_lectin_2"/>
    <property type="match status" value="1"/>
</dbReference>
<dbReference type="SUPFAM" id="SSF54001">
    <property type="entry name" value="Cysteine proteinases"/>
    <property type="match status" value="1"/>
</dbReference>